<dbReference type="PATRIC" id="fig|451644.5.peg.2393"/>
<evidence type="ECO:0000313" key="2">
    <source>
        <dbReference type="Proteomes" id="UP000037594"/>
    </source>
</evidence>
<dbReference type="Proteomes" id="UP000037594">
    <property type="component" value="Unassembled WGS sequence"/>
</dbReference>
<dbReference type="AlphaFoldDB" id="A0A0J8U9P2"/>
<comment type="caution">
    <text evidence="1">The sequence shown here is derived from an EMBL/GenBank/DDBJ whole genome shotgun (WGS) entry which is preliminary data.</text>
</comment>
<dbReference type="RefSeq" id="WP_048895718.1">
    <property type="nucleotide sequence ID" value="NZ_LFOD01000008.1"/>
</dbReference>
<sequence length="102" mass="10186">MMDFGLLGVGEIEGLLSTLQGFNLANMASNLAQTGIAHSVVPPGMELASATATTAMQAQIAELDALCQASGANLLAYLSVSQSNKLGGVATDMAAATPFAVA</sequence>
<gene>
    <name evidence="1" type="ORF">ACT17_11605</name>
</gene>
<name>A0A0J8U9P2_9MYCO</name>
<dbReference type="EMBL" id="LFOD01000008">
    <property type="protein sequence ID" value="KMV18278.1"/>
    <property type="molecule type" value="Genomic_DNA"/>
</dbReference>
<reference evidence="1 2" key="1">
    <citation type="submission" date="2015-06" db="EMBL/GenBank/DDBJ databases">
        <title>Genome sequence of Mycobacterium conceptionense strain MLE.</title>
        <authorList>
            <person name="Greninger A.L."/>
            <person name="Cunningham G."/>
            <person name="Chiu C.Y."/>
            <person name="Miller S."/>
        </authorList>
    </citation>
    <scope>NUCLEOTIDE SEQUENCE [LARGE SCALE GENOMIC DNA]</scope>
    <source>
        <strain evidence="1 2">MLE</strain>
    </source>
</reference>
<organism evidence="1 2">
    <name type="scientific">Mycolicibacterium conceptionense</name>
    <dbReference type="NCBI Taxonomy" id="451644"/>
    <lineage>
        <taxon>Bacteria</taxon>
        <taxon>Bacillati</taxon>
        <taxon>Actinomycetota</taxon>
        <taxon>Actinomycetes</taxon>
        <taxon>Mycobacteriales</taxon>
        <taxon>Mycobacteriaceae</taxon>
        <taxon>Mycolicibacterium</taxon>
    </lineage>
</organism>
<proteinExistence type="predicted"/>
<evidence type="ECO:0000313" key="1">
    <source>
        <dbReference type="EMBL" id="KMV18278.1"/>
    </source>
</evidence>
<protein>
    <submittedName>
        <fullName evidence="1">Uncharacterized protein</fullName>
    </submittedName>
</protein>
<accession>A0A0J8U9P2</accession>